<protein>
    <recommendedName>
        <fullName evidence="2">TadE-like domain-containing protein</fullName>
    </recommendedName>
</protein>
<dbReference type="InterPro" id="IPR012495">
    <property type="entry name" value="TadE-like_dom"/>
</dbReference>
<evidence type="ECO:0000256" key="1">
    <source>
        <dbReference type="SAM" id="Phobius"/>
    </source>
</evidence>
<dbReference type="RefSeq" id="WP_135840651.1">
    <property type="nucleotide sequence ID" value="NZ_SRRO01000001.1"/>
</dbReference>
<evidence type="ECO:0000313" key="3">
    <source>
        <dbReference type="EMBL" id="TGN66166.1"/>
    </source>
</evidence>
<accession>A0A4Z1CE97</accession>
<evidence type="ECO:0000259" key="2">
    <source>
        <dbReference type="Pfam" id="PF07811"/>
    </source>
</evidence>
<dbReference type="OrthoDB" id="5190946at2"/>
<feature type="domain" description="TadE-like" evidence="2">
    <location>
        <begin position="14"/>
        <end position="56"/>
    </location>
</feature>
<name>A0A4Z1CE97_9ACTN</name>
<keyword evidence="1" id="KW-0812">Transmembrane</keyword>
<dbReference type="AlphaFoldDB" id="A0A4Z1CE97"/>
<organism evidence="3 4">
    <name type="scientific">Nocardioides eburneiflavus</name>
    <dbReference type="NCBI Taxonomy" id="2518372"/>
    <lineage>
        <taxon>Bacteria</taxon>
        <taxon>Bacillati</taxon>
        <taxon>Actinomycetota</taxon>
        <taxon>Actinomycetes</taxon>
        <taxon>Propionibacteriales</taxon>
        <taxon>Nocardioidaceae</taxon>
        <taxon>Nocardioides</taxon>
    </lineage>
</organism>
<proteinExistence type="predicted"/>
<dbReference type="EMBL" id="SRRO01000001">
    <property type="protein sequence ID" value="TGN66166.1"/>
    <property type="molecule type" value="Genomic_DNA"/>
</dbReference>
<gene>
    <name evidence="3" type="ORF">EXE59_21085</name>
</gene>
<reference evidence="3 4" key="1">
    <citation type="submission" date="2019-04" db="EMBL/GenBank/DDBJ databases">
        <title>Three New Species of Nocardioides, Nocardioides euryhalodurans sp. nov., Nocardioides seonyuensis sp. nov. and Nocardioides eburneoflavus sp. nov. Isolated from Soil.</title>
        <authorList>
            <person name="Roh S.G."/>
            <person name="Lee C."/>
            <person name="Kim M.-K."/>
            <person name="Kim S.B."/>
        </authorList>
    </citation>
    <scope>NUCLEOTIDE SEQUENCE [LARGE SCALE GENOMIC DNA]</scope>
    <source>
        <strain evidence="3 4">MMS17-SY213</strain>
    </source>
</reference>
<dbReference type="Pfam" id="PF07811">
    <property type="entry name" value="TadE"/>
    <property type="match status" value="1"/>
</dbReference>
<keyword evidence="1" id="KW-0472">Membrane</keyword>
<keyword evidence="4" id="KW-1185">Reference proteome</keyword>
<sequence>MRWRTRTNGRTERGAAAVEFAFIVIPLMFIICGIVNFGVIFAQQLSLDNATRAAARAAVVDSGVDVVTRADTEFNGALARNQAGALNITFPGGAGATCEGSDFGELLIVRGEVTTNVLIPWVFPDAVLPGSFDLESEAAFQCEYS</sequence>
<comment type="caution">
    <text evidence="3">The sequence shown here is derived from an EMBL/GenBank/DDBJ whole genome shotgun (WGS) entry which is preliminary data.</text>
</comment>
<keyword evidence="1" id="KW-1133">Transmembrane helix</keyword>
<feature type="transmembrane region" description="Helical" evidence="1">
    <location>
        <begin position="20"/>
        <end position="42"/>
    </location>
</feature>
<evidence type="ECO:0000313" key="4">
    <source>
        <dbReference type="Proteomes" id="UP000297496"/>
    </source>
</evidence>
<dbReference type="Proteomes" id="UP000297496">
    <property type="component" value="Unassembled WGS sequence"/>
</dbReference>